<dbReference type="SUPFAM" id="SSF52540">
    <property type="entry name" value="P-loop containing nucleoside triphosphate hydrolases"/>
    <property type="match status" value="1"/>
</dbReference>
<keyword evidence="2" id="KW-0547">Nucleotide-binding</keyword>
<dbReference type="PANTHER" id="PTHR42734">
    <property type="entry name" value="METAL TRANSPORT SYSTEM ATP-BINDING PROTEIN TM_0124-RELATED"/>
    <property type="match status" value="1"/>
</dbReference>
<dbReference type="Gene3D" id="3.40.50.300">
    <property type="entry name" value="P-loop containing nucleotide triphosphate hydrolases"/>
    <property type="match status" value="1"/>
</dbReference>
<name>A0A934JZT7_9GAMM</name>
<dbReference type="Proteomes" id="UP000628710">
    <property type="component" value="Unassembled WGS sequence"/>
</dbReference>
<reference evidence="5" key="1">
    <citation type="submission" date="2020-12" db="EMBL/GenBank/DDBJ databases">
        <title>Marinomonas arctica sp. nov., a psychrotolerant bacterium isolated from the Arctic.</title>
        <authorList>
            <person name="Zhang Y."/>
        </authorList>
    </citation>
    <scope>NUCLEOTIDE SEQUENCE</scope>
    <source>
        <strain evidence="5">C1424</strain>
    </source>
</reference>
<dbReference type="InterPro" id="IPR050153">
    <property type="entry name" value="Metal_Ion_Import_ABC"/>
</dbReference>
<evidence type="ECO:0000259" key="4">
    <source>
        <dbReference type="SMART" id="SM00382"/>
    </source>
</evidence>
<dbReference type="AlphaFoldDB" id="A0A934JZT7"/>
<dbReference type="GO" id="GO:0005524">
    <property type="term" value="F:ATP binding"/>
    <property type="evidence" value="ECO:0007669"/>
    <property type="project" value="UniProtKB-KW"/>
</dbReference>
<protein>
    <submittedName>
        <fullName evidence="5">ATP-binding cassette domain-containing protein</fullName>
    </submittedName>
</protein>
<proteinExistence type="predicted"/>
<dbReference type="EMBL" id="JAEMNX010000035">
    <property type="protein sequence ID" value="MBJ7539907.1"/>
    <property type="molecule type" value="Genomic_DNA"/>
</dbReference>
<evidence type="ECO:0000313" key="6">
    <source>
        <dbReference type="Proteomes" id="UP000628710"/>
    </source>
</evidence>
<dbReference type="GO" id="GO:0016887">
    <property type="term" value="F:ATP hydrolysis activity"/>
    <property type="evidence" value="ECO:0007669"/>
    <property type="project" value="InterPro"/>
</dbReference>
<dbReference type="InterPro" id="IPR003593">
    <property type="entry name" value="AAA+_ATPase"/>
</dbReference>
<organism evidence="5 6">
    <name type="scientific">Marinomonas transparens</name>
    <dbReference type="NCBI Taxonomy" id="2795388"/>
    <lineage>
        <taxon>Bacteria</taxon>
        <taxon>Pseudomonadati</taxon>
        <taxon>Pseudomonadota</taxon>
        <taxon>Gammaproteobacteria</taxon>
        <taxon>Oceanospirillales</taxon>
        <taxon>Oceanospirillaceae</taxon>
        <taxon>Marinomonas</taxon>
    </lineage>
</organism>
<sequence>MNNDAIFDLCNVNLDSCLYLLYGPSGAGKSTFLRGLYYGHAEESIDGVNFKKLIDFNQNIQHVVYVDQHPTRLNLSVERFLIYAQKTYVELNGCPKKLNNIVDEFGLRPLLKQSLIGLSGGELHRVHLASAFSSEVDLLLLDEPTAALDKANTDIFKRLLENFLKNGGRVICCTHDERLRDFDSNGYYFSILDFPSFFPSRPIVSEIRFDV</sequence>
<evidence type="ECO:0000256" key="1">
    <source>
        <dbReference type="ARBA" id="ARBA00022448"/>
    </source>
</evidence>
<accession>A0A934JZT7</accession>
<keyword evidence="1" id="KW-0813">Transport</keyword>
<dbReference type="InterPro" id="IPR027417">
    <property type="entry name" value="P-loop_NTPase"/>
</dbReference>
<dbReference type="RefSeq" id="WP_199470302.1">
    <property type="nucleotide sequence ID" value="NZ_JAEMNX010000035.1"/>
</dbReference>
<dbReference type="SMART" id="SM00382">
    <property type="entry name" value="AAA"/>
    <property type="match status" value="1"/>
</dbReference>
<keyword evidence="3 5" id="KW-0067">ATP-binding</keyword>
<dbReference type="Pfam" id="PF00005">
    <property type="entry name" value="ABC_tran"/>
    <property type="match status" value="1"/>
</dbReference>
<keyword evidence="6" id="KW-1185">Reference proteome</keyword>
<feature type="domain" description="AAA+ ATPase" evidence="4">
    <location>
        <begin position="15"/>
        <end position="198"/>
    </location>
</feature>
<gene>
    <name evidence="5" type="ORF">I8J31_19730</name>
</gene>
<evidence type="ECO:0000313" key="5">
    <source>
        <dbReference type="EMBL" id="MBJ7539907.1"/>
    </source>
</evidence>
<evidence type="ECO:0000256" key="2">
    <source>
        <dbReference type="ARBA" id="ARBA00022741"/>
    </source>
</evidence>
<evidence type="ECO:0000256" key="3">
    <source>
        <dbReference type="ARBA" id="ARBA00022840"/>
    </source>
</evidence>
<comment type="caution">
    <text evidence="5">The sequence shown here is derived from an EMBL/GenBank/DDBJ whole genome shotgun (WGS) entry which is preliminary data.</text>
</comment>
<dbReference type="InterPro" id="IPR003439">
    <property type="entry name" value="ABC_transporter-like_ATP-bd"/>
</dbReference>